<name>A0A0E3MAR2_CLOSL</name>
<feature type="domain" description="CBS" evidence="3">
    <location>
        <begin position="7"/>
        <end position="63"/>
    </location>
</feature>
<dbReference type="PANTHER" id="PTHR43080:SF2">
    <property type="entry name" value="CBS DOMAIN-CONTAINING PROTEIN"/>
    <property type="match status" value="1"/>
</dbReference>
<feature type="domain" description="CBS" evidence="3">
    <location>
        <begin position="72"/>
        <end position="128"/>
    </location>
</feature>
<dbReference type="InterPro" id="IPR000644">
    <property type="entry name" value="CBS_dom"/>
</dbReference>
<dbReference type="Proteomes" id="UP000033115">
    <property type="component" value="Chromosome"/>
</dbReference>
<evidence type="ECO:0000256" key="2">
    <source>
        <dbReference type="PROSITE-ProRule" id="PRU00703"/>
    </source>
</evidence>
<dbReference type="PROSITE" id="PS51371">
    <property type="entry name" value="CBS"/>
    <property type="match status" value="2"/>
</dbReference>
<dbReference type="RefSeq" id="WP_029159165.1">
    <property type="nucleotide sequence ID" value="NZ_CP009933.1"/>
</dbReference>
<keyword evidence="5" id="KW-1185">Reference proteome</keyword>
<dbReference type="EMBL" id="CP009933">
    <property type="protein sequence ID" value="AKA70990.1"/>
    <property type="molecule type" value="Genomic_DNA"/>
</dbReference>
<reference evidence="4 5" key="1">
    <citation type="journal article" date="2015" name="J. Biotechnol.">
        <title>Complete genome sequence of a malodorant-producing acetogen, Clostridium scatologenes ATCC 25775(T).</title>
        <authorList>
            <person name="Zhu Z."/>
            <person name="Guo T."/>
            <person name="Zheng H."/>
            <person name="Song T."/>
            <person name="Ouyang P."/>
            <person name="Xie J."/>
        </authorList>
    </citation>
    <scope>NUCLEOTIDE SEQUENCE [LARGE SCALE GENOMIC DNA]</scope>
    <source>
        <strain evidence="4 5">ATCC 25775</strain>
    </source>
</reference>
<dbReference type="CDD" id="cd04622">
    <property type="entry name" value="CBS_pair_HRP1_like"/>
    <property type="match status" value="1"/>
</dbReference>
<organism evidence="4 5">
    <name type="scientific">Clostridium scatologenes</name>
    <dbReference type="NCBI Taxonomy" id="1548"/>
    <lineage>
        <taxon>Bacteria</taxon>
        <taxon>Bacillati</taxon>
        <taxon>Bacillota</taxon>
        <taxon>Clostridia</taxon>
        <taxon>Eubacteriales</taxon>
        <taxon>Clostridiaceae</taxon>
        <taxon>Clostridium</taxon>
    </lineage>
</organism>
<dbReference type="KEGG" id="csq:CSCA_3865"/>
<dbReference type="STRING" id="1548.CSCA_3865"/>
<dbReference type="HOGENOM" id="CLU_040681_12_0_9"/>
<evidence type="ECO:0000259" key="3">
    <source>
        <dbReference type="PROSITE" id="PS51371"/>
    </source>
</evidence>
<evidence type="ECO:0000313" key="4">
    <source>
        <dbReference type="EMBL" id="AKA70990.1"/>
    </source>
</evidence>
<protein>
    <submittedName>
        <fullName evidence="4">CBS domain containing protein</fullName>
    </submittedName>
</protein>
<dbReference type="PANTHER" id="PTHR43080">
    <property type="entry name" value="CBS DOMAIN-CONTAINING PROTEIN CBSX3, MITOCHONDRIAL"/>
    <property type="match status" value="1"/>
</dbReference>
<sequence>MKVQDIMTKCVVSLNAEDNVERAAQLMRKHNIGAIPVCNGDKVIGIVTDRDIAIRSSAEGQNSQKQTVREIMSSNPVVGDPSMDIEDASRIMSERQIRRLPIMESNNLVGVVSLGDIAVEPNLQEKAEEALSNISEQTAPEI</sequence>
<dbReference type="Gene3D" id="3.10.580.10">
    <property type="entry name" value="CBS-domain"/>
    <property type="match status" value="1"/>
</dbReference>
<accession>A0A0E3MAR2</accession>
<evidence type="ECO:0000256" key="1">
    <source>
        <dbReference type="ARBA" id="ARBA00023122"/>
    </source>
</evidence>
<proteinExistence type="predicted"/>
<keyword evidence="1 2" id="KW-0129">CBS domain</keyword>
<dbReference type="AlphaFoldDB" id="A0A0E3MAR2"/>
<dbReference type="SMART" id="SM00116">
    <property type="entry name" value="CBS"/>
    <property type="match status" value="2"/>
</dbReference>
<evidence type="ECO:0000313" key="5">
    <source>
        <dbReference type="Proteomes" id="UP000033115"/>
    </source>
</evidence>
<gene>
    <name evidence="4" type="ORF">CSCA_3865</name>
</gene>
<dbReference type="Pfam" id="PF00571">
    <property type="entry name" value="CBS"/>
    <property type="match status" value="2"/>
</dbReference>
<dbReference type="InterPro" id="IPR051257">
    <property type="entry name" value="Diverse_CBS-Domain"/>
</dbReference>
<dbReference type="SUPFAM" id="SSF54631">
    <property type="entry name" value="CBS-domain pair"/>
    <property type="match status" value="1"/>
</dbReference>
<dbReference type="InterPro" id="IPR046342">
    <property type="entry name" value="CBS_dom_sf"/>
</dbReference>